<evidence type="ECO:0000259" key="2">
    <source>
        <dbReference type="Pfam" id="PF01881"/>
    </source>
</evidence>
<organism evidence="3 4">
    <name type="scientific">Thermotoga petrophila (strain ATCC BAA-488 / DSM 13995 / JCM 10881 / RKU-1)</name>
    <dbReference type="NCBI Taxonomy" id="390874"/>
    <lineage>
        <taxon>Bacteria</taxon>
        <taxon>Thermotogati</taxon>
        <taxon>Thermotogota</taxon>
        <taxon>Thermotogae</taxon>
        <taxon>Thermotogales</taxon>
        <taxon>Thermotogaceae</taxon>
        <taxon>Thermotoga</taxon>
    </lineage>
</organism>
<dbReference type="Pfam" id="PF01881">
    <property type="entry name" value="Cas_Cas6_C"/>
    <property type="match status" value="1"/>
</dbReference>
<dbReference type="EMBL" id="CP000702">
    <property type="protein sequence ID" value="ABQ47102.1"/>
    <property type="molecule type" value="Genomic_DNA"/>
</dbReference>
<protein>
    <submittedName>
        <fullName evidence="3">CRISPR-associated protein, Cas6 family</fullName>
    </submittedName>
</protein>
<dbReference type="GO" id="GO:0016788">
    <property type="term" value="F:hydrolase activity, acting on ester bonds"/>
    <property type="evidence" value="ECO:0007669"/>
    <property type="project" value="InterPro"/>
</dbReference>
<dbReference type="InterPro" id="IPR010156">
    <property type="entry name" value="CRISPR-assoc_prot_Cas6"/>
</dbReference>
<dbReference type="CDD" id="cd21140">
    <property type="entry name" value="Cas6_I-like"/>
    <property type="match status" value="1"/>
</dbReference>
<accession>A5ILM9</accession>
<dbReference type="STRING" id="390874.Tpet_1088"/>
<dbReference type="GO" id="GO:0051607">
    <property type="term" value="P:defense response to virus"/>
    <property type="evidence" value="ECO:0007669"/>
    <property type="project" value="UniProtKB-KW"/>
</dbReference>
<name>A5ILM9_THEP1</name>
<sequence>MRIFFRIFFKDNSQEVFPVDYRRIFMSVLKRVYEGTPFEEIVLSHDRIPKPYVFSVGFRRIKEISGDSIMFESPVFFNFSSSIPQMIGYLYNHIDRIKSFFKGTEILVDLPIPKMITSEKVNFKILGSAVLTRSEKDRYYLNPEDDDFEEALNHSLKVRLDLLKDIFEKFGVKAPGFKPVNIVSKDLKKVPVKHYGGVLEAFSGTITLSGNLNILNFLYENGLGVRTGQGFGMLKVVKEWR</sequence>
<dbReference type="KEGG" id="tpt:Tpet_1088"/>
<dbReference type="RefSeq" id="WP_011943630.1">
    <property type="nucleotide sequence ID" value="NC_009486.1"/>
</dbReference>
<evidence type="ECO:0000313" key="3">
    <source>
        <dbReference type="EMBL" id="ABQ47102.1"/>
    </source>
</evidence>
<dbReference type="InterPro" id="IPR049435">
    <property type="entry name" value="Cas_Cas6_C"/>
</dbReference>
<dbReference type="Proteomes" id="UP000006558">
    <property type="component" value="Chromosome"/>
</dbReference>
<gene>
    <name evidence="3" type="ordered locus">Tpet_1088</name>
</gene>
<feature type="domain" description="CRISPR associated protein Cas6 C-terminal" evidence="2">
    <location>
        <begin position="114"/>
        <end position="236"/>
    </location>
</feature>
<dbReference type="AlphaFoldDB" id="A5ILM9"/>
<dbReference type="NCBIfam" id="TIGR01877">
    <property type="entry name" value="cas_cas6"/>
    <property type="match status" value="1"/>
</dbReference>
<evidence type="ECO:0000256" key="1">
    <source>
        <dbReference type="ARBA" id="ARBA00023118"/>
    </source>
</evidence>
<dbReference type="InterPro" id="IPR045747">
    <property type="entry name" value="CRISPR-assoc_prot_Cas6_N_sf"/>
</dbReference>
<dbReference type="PANTHER" id="PTHR36984">
    <property type="entry name" value="CRISPR-ASSOCIATED ENDORIBONUCLEASE CAS6 1"/>
    <property type="match status" value="1"/>
</dbReference>
<proteinExistence type="predicted"/>
<reference evidence="3 4" key="2">
    <citation type="journal article" date="2009" name="Proc. Natl. Acad. Sci. U.S.A.">
        <title>On the chimeric nature, thermophilic origin, and phylogenetic placement of the Thermotogales.</title>
        <authorList>
            <person name="Zhaxybayeva O."/>
            <person name="Swithers K.S."/>
            <person name="Lapierre P."/>
            <person name="Fournier G.P."/>
            <person name="Bickhart D.M."/>
            <person name="DeBoy R.T."/>
            <person name="Nelson K.E."/>
            <person name="Nesbo C.L."/>
            <person name="Doolittle W.F."/>
            <person name="Gogarten J.P."/>
            <person name="Noll K.M."/>
        </authorList>
    </citation>
    <scope>NUCLEOTIDE SEQUENCE [LARGE SCALE GENOMIC DNA]</scope>
    <source>
        <strain evidence="4">ATCC BAA-488 / DSM 13995 / JCM 10881 / RKU-1</strain>
    </source>
</reference>
<keyword evidence="1" id="KW-0051">Antiviral defense</keyword>
<dbReference type="HOGENOM" id="CLU_090947_0_0_0"/>
<dbReference type="PANTHER" id="PTHR36984:SF3">
    <property type="entry name" value="CRISPR-ASSOCIATED ENDORIBONUCLEASE CAS6"/>
    <property type="match status" value="1"/>
</dbReference>
<evidence type="ECO:0000313" key="4">
    <source>
        <dbReference type="Proteomes" id="UP000006558"/>
    </source>
</evidence>
<reference evidence="4" key="1">
    <citation type="submission" date="2007-05" db="EMBL/GenBank/DDBJ databases">
        <title>Complete sequence of Thermotoga petrophila RKU-1.</title>
        <authorList>
            <consortium name="US DOE Joint Genome Institute"/>
            <person name="Copeland A."/>
            <person name="Lucas S."/>
            <person name="Lapidus A."/>
            <person name="Barry K."/>
            <person name="Glavina del Rio T."/>
            <person name="Dalin E."/>
            <person name="Tice H."/>
            <person name="Pitluck S."/>
            <person name="Sims D."/>
            <person name="Brettin T."/>
            <person name="Bruce D."/>
            <person name="Detter J.C."/>
            <person name="Han C."/>
            <person name="Tapia R."/>
            <person name="Schmutz J."/>
            <person name="Larimer F."/>
            <person name="Land M."/>
            <person name="Hauser L."/>
            <person name="Kyrpides N."/>
            <person name="Mikhailova N."/>
            <person name="Nelson K."/>
            <person name="Gogarten J.P."/>
            <person name="Noll K."/>
            <person name="Richardson P."/>
        </authorList>
    </citation>
    <scope>NUCLEOTIDE SEQUENCE [LARGE SCALE GENOMIC DNA]</scope>
    <source>
        <strain evidence="4">ATCC BAA-488 / DSM 13995 / JCM 10881 / RKU-1</strain>
    </source>
</reference>
<dbReference type="Gene3D" id="3.30.70.1890">
    <property type="match status" value="1"/>
</dbReference>
<dbReference type="Gene3D" id="3.30.70.1900">
    <property type="match status" value="1"/>
</dbReference>
<dbReference type="eggNOG" id="COG1583">
    <property type="taxonomic scope" value="Bacteria"/>
</dbReference>